<reference evidence="2" key="1">
    <citation type="journal article" date="2023" name="Nat. Plants">
        <title>Single-cell RNA sequencing provides a high-resolution roadmap for understanding the multicellular compartmentation of specialized metabolism.</title>
        <authorList>
            <person name="Sun S."/>
            <person name="Shen X."/>
            <person name="Li Y."/>
            <person name="Li Y."/>
            <person name="Wang S."/>
            <person name="Li R."/>
            <person name="Zhang H."/>
            <person name="Shen G."/>
            <person name="Guo B."/>
            <person name="Wei J."/>
            <person name="Xu J."/>
            <person name="St-Pierre B."/>
            <person name="Chen S."/>
            <person name="Sun C."/>
        </authorList>
    </citation>
    <scope>NUCLEOTIDE SEQUENCE [LARGE SCALE GENOMIC DNA]</scope>
</reference>
<evidence type="ECO:0000313" key="1">
    <source>
        <dbReference type="EMBL" id="KAI5655554.1"/>
    </source>
</evidence>
<keyword evidence="2" id="KW-1185">Reference proteome</keyword>
<organism evidence="1 2">
    <name type="scientific">Catharanthus roseus</name>
    <name type="common">Madagascar periwinkle</name>
    <name type="synonym">Vinca rosea</name>
    <dbReference type="NCBI Taxonomy" id="4058"/>
    <lineage>
        <taxon>Eukaryota</taxon>
        <taxon>Viridiplantae</taxon>
        <taxon>Streptophyta</taxon>
        <taxon>Embryophyta</taxon>
        <taxon>Tracheophyta</taxon>
        <taxon>Spermatophyta</taxon>
        <taxon>Magnoliopsida</taxon>
        <taxon>eudicotyledons</taxon>
        <taxon>Gunneridae</taxon>
        <taxon>Pentapetalae</taxon>
        <taxon>asterids</taxon>
        <taxon>lamiids</taxon>
        <taxon>Gentianales</taxon>
        <taxon>Apocynaceae</taxon>
        <taxon>Rauvolfioideae</taxon>
        <taxon>Vinceae</taxon>
        <taxon>Catharanthinae</taxon>
        <taxon>Catharanthus</taxon>
    </lineage>
</organism>
<sequence length="589" mass="65097">MARPNQEAIETFMSITGVSEATAIQKLEEHGGNLSEAVNAHFSDVDRNITQEASVAANQDDAMDIDNVVHVGSDRRPFPLLSSNRNLNPFSLLDSHFGSSIFDSGAHLTRDTPVVTHPREVREIPIEVKDGNEQPSRSGSSPTIEDVSGTAQAEGHAIHGTVTINEEDDEDVPTGLVTHAPVGNAANYPLAPISRPSAPGINDLPDYSNDIEEQMIRAAIEASKRDAEMSNPLYDVDSVSRDAVPQQDTDLAHAVSLSLQTAEREKALRELEGKVGVSDPEAHKSARVEDLGNLSSSNGRLQVGSSSVHDEEPEDIEEQPLVRHRGRNMSGGSVDAMKDIEEDEVIPHSSPQRQDDLNSPGVNSSNFHSDEWGGISSLEHDEAVMLEAAMFGGIPEGTGFRIPFAPHHLMQNGQNRNEDPYAWRMPRPPSPSLAAQRLLREQQDDEYLASLQADREKELKAREEAEAALAEQRRKDEELRMKAEEEQEIERQLAAKEASLPQEPPSDDENAVTLLVRMPDGSRRGRRFLKSDRLQCLFDFIDISRRVKPNTYRLVRPYPRQAFSDGESTLTFNELGLTSKQEALFLEQI</sequence>
<name>A0ACC0A429_CATRO</name>
<dbReference type="EMBL" id="CM044707">
    <property type="protein sequence ID" value="KAI5655554.1"/>
    <property type="molecule type" value="Genomic_DNA"/>
</dbReference>
<gene>
    <name evidence="1" type="ORF">M9H77_32741</name>
</gene>
<evidence type="ECO:0000313" key="2">
    <source>
        <dbReference type="Proteomes" id="UP001060085"/>
    </source>
</evidence>
<accession>A0ACC0A429</accession>
<dbReference type="Proteomes" id="UP001060085">
    <property type="component" value="Linkage Group LG07"/>
</dbReference>
<proteinExistence type="predicted"/>
<protein>
    <submittedName>
        <fullName evidence="1">Uncharacterized protein</fullName>
    </submittedName>
</protein>
<comment type="caution">
    <text evidence="1">The sequence shown here is derived from an EMBL/GenBank/DDBJ whole genome shotgun (WGS) entry which is preliminary data.</text>
</comment>